<proteinExistence type="predicted"/>
<dbReference type="AlphaFoldDB" id="A0AAE1BFU3"/>
<protein>
    <submittedName>
        <fullName evidence="1">Uncharacterized protein</fullName>
    </submittedName>
</protein>
<gene>
    <name evidence="1" type="ORF">RRG08_040768</name>
</gene>
<comment type="caution">
    <text evidence="1">The sequence shown here is derived from an EMBL/GenBank/DDBJ whole genome shotgun (WGS) entry which is preliminary data.</text>
</comment>
<evidence type="ECO:0000313" key="1">
    <source>
        <dbReference type="EMBL" id="KAK3804261.1"/>
    </source>
</evidence>
<evidence type="ECO:0000313" key="2">
    <source>
        <dbReference type="Proteomes" id="UP001283361"/>
    </source>
</evidence>
<accession>A0AAE1BFU3</accession>
<name>A0AAE1BFU3_9GAST</name>
<sequence length="104" mass="11718">MVDAIDYVQNIVGQHEPASFGEFNITFPFERVRPWVRLKLESQRCCICEAHQKLLSLLHDTLSSFLKASCLGLEPKIAVQRLLTPILTSSPQLSSPENSHLQEA</sequence>
<dbReference type="Proteomes" id="UP001283361">
    <property type="component" value="Unassembled WGS sequence"/>
</dbReference>
<reference evidence="1" key="1">
    <citation type="journal article" date="2023" name="G3 (Bethesda)">
        <title>A reference genome for the long-term kleptoplast-retaining sea slug Elysia crispata morphotype clarki.</title>
        <authorList>
            <person name="Eastman K.E."/>
            <person name="Pendleton A.L."/>
            <person name="Shaikh M.A."/>
            <person name="Suttiyut T."/>
            <person name="Ogas R."/>
            <person name="Tomko P."/>
            <person name="Gavelis G."/>
            <person name="Widhalm J.R."/>
            <person name="Wisecaver J.H."/>
        </authorList>
    </citation>
    <scope>NUCLEOTIDE SEQUENCE</scope>
    <source>
        <strain evidence="1">ECLA1</strain>
    </source>
</reference>
<organism evidence="1 2">
    <name type="scientific">Elysia crispata</name>
    <name type="common">lettuce slug</name>
    <dbReference type="NCBI Taxonomy" id="231223"/>
    <lineage>
        <taxon>Eukaryota</taxon>
        <taxon>Metazoa</taxon>
        <taxon>Spiralia</taxon>
        <taxon>Lophotrochozoa</taxon>
        <taxon>Mollusca</taxon>
        <taxon>Gastropoda</taxon>
        <taxon>Heterobranchia</taxon>
        <taxon>Euthyneura</taxon>
        <taxon>Panpulmonata</taxon>
        <taxon>Sacoglossa</taxon>
        <taxon>Placobranchoidea</taxon>
        <taxon>Plakobranchidae</taxon>
        <taxon>Elysia</taxon>
    </lineage>
</organism>
<dbReference type="EMBL" id="JAWDGP010000029">
    <property type="protein sequence ID" value="KAK3804261.1"/>
    <property type="molecule type" value="Genomic_DNA"/>
</dbReference>
<keyword evidence="2" id="KW-1185">Reference proteome</keyword>